<evidence type="ECO:0000256" key="2">
    <source>
        <dbReference type="ARBA" id="ARBA00022692"/>
    </source>
</evidence>
<evidence type="ECO:0000256" key="8">
    <source>
        <dbReference type="RuleBase" id="RU000688"/>
    </source>
</evidence>
<feature type="transmembrane region" description="Helical" evidence="9">
    <location>
        <begin position="121"/>
        <end position="141"/>
    </location>
</feature>
<keyword evidence="7 8" id="KW-0807">Transducer</keyword>
<name>A0A6P8HTU8_ACTTE</name>
<reference evidence="12" key="1">
    <citation type="submission" date="2025-08" db="UniProtKB">
        <authorList>
            <consortium name="RefSeq"/>
        </authorList>
    </citation>
    <scope>IDENTIFICATION</scope>
    <source>
        <tissue evidence="12">Tentacle</tissue>
    </source>
</reference>
<evidence type="ECO:0000256" key="9">
    <source>
        <dbReference type="SAM" id="Phobius"/>
    </source>
</evidence>
<evidence type="ECO:0000256" key="1">
    <source>
        <dbReference type="ARBA" id="ARBA00004141"/>
    </source>
</evidence>
<dbReference type="PRINTS" id="PR00237">
    <property type="entry name" value="GPCRRHODOPSN"/>
</dbReference>
<feature type="transmembrane region" description="Helical" evidence="9">
    <location>
        <begin position="255"/>
        <end position="277"/>
    </location>
</feature>
<evidence type="ECO:0000256" key="5">
    <source>
        <dbReference type="ARBA" id="ARBA00023136"/>
    </source>
</evidence>
<dbReference type="Proteomes" id="UP000515163">
    <property type="component" value="Unplaced"/>
</dbReference>
<dbReference type="GO" id="GO:0004930">
    <property type="term" value="F:G protein-coupled receptor activity"/>
    <property type="evidence" value="ECO:0007669"/>
    <property type="project" value="UniProtKB-KW"/>
</dbReference>
<dbReference type="GO" id="GO:0016020">
    <property type="term" value="C:membrane"/>
    <property type="evidence" value="ECO:0007669"/>
    <property type="project" value="UniProtKB-SubCell"/>
</dbReference>
<dbReference type="AlphaFoldDB" id="A0A6P8HTU8"/>
<dbReference type="PANTHER" id="PTHR24243">
    <property type="entry name" value="G-PROTEIN COUPLED RECEPTOR"/>
    <property type="match status" value="1"/>
</dbReference>
<evidence type="ECO:0000313" key="11">
    <source>
        <dbReference type="Proteomes" id="UP000515163"/>
    </source>
</evidence>
<dbReference type="Pfam" id="PF00001">
    <property type="entry name" value="7tm_1"/>
    <property type="match status" value="1"/>
</dbReference>
<keyword evidence="6 8" id="KW-0675">Receptor</keyword>
<feature type="transmembrane region" description="Helical" evidence="9">
    <location>
        <begin position="42"/>
        <end position="67"/>
    </location>
</feature>
<dbReference type="InParanoid" id="A0A6P8HTU8"/>
<feature type="transmembrane region" description="Helical" evidence="9">
    <location>
        <begin position="79"/>
        <end position="101"/>
    </location>
</feature>
<proteinExistence type="inferred from homology"/>
<sequence length="351" mass="39241">MNISQFYKNISDAVSLTSRNGMKNESFLAPYTKTGSRGVFDVIIGVIFIILCLTGIMGNSLTFRVIWKTETLHSTTNFLFANLALSDFLTLVFGIPNAVALEVGNHPEGLLGTWLCKFVTAGNEIGIMSTSSVLTLCLLAVERYNAIVKPMATNRRLTTSNTKYALTLIWILATILNIPLFVRSAFNDKKGFCDYGWSLKQELTYIFVLGFLLVVIPSVIIIFCYVAIIKEMYFSNSVNPNPTTQDEDARSRRKILIILLVVTTLFLVCFGAFSITWPLKISGVASQSAYNLSVQCLFVQSCINPIIYAFQSTNYRRALINLLKCCRDVPEFEQRSSNNIRMAETSLPQNL</sequence>
<dbReference type="OrthoDB" id="5981855at2759"/>
<comment type="subcellular location">
    <subcellularLocation>
        <location evidence="1">Membrane</location>
        <topology evidence="1">Multi-pass membrane protein</topology>
    </subcellularLocation>
</comment>
<keyword evidence="4 8" id="KW-0297">G-protein coupled receptor</keyword>
<feature type="domain" description="G-protein coupled receptors family 1 profile" evidence="10">
    <location>
        <begin position="58"/>
        <end position="308"/>
    </location>
</feature>
<dbReference type="PANTHER" id="PTHR24243:SF208">
    <property type="entry name" value="PYROKININ-1 RECEPTOR"/>
    <property type="match status" value="1"/>
</dbReference>
<dbReference type="InterPro" id="IPR017452">
    <property type="entry name" value="GPCR_Rhodpsn_7TM"/>
</dbReference>
<dbReference type="InterPro" id="IPR000276">
    <property type="entry name" value="GPCR_Rhodpsn"/>
</dbReference>
<keyword evidence="2 8" id="KW-0812">Transmembrane</keyword>
<keyword evidence="3 9" id="KW-1133">Transmembrane helix</keyword>
<evidence type="ECO:0000259" key="10">
    <source>
        <dbReference type="PROSITE" id="PS50262"/>
    </source>
</evidence>
<evidence type="ECO:0000256" key="4">
    <source>
        <dbReference type="ARBA" id="ARBA00023040"/>
    </source>
</evidence>
<accession>A0A6P8HTU8</accession>
<gene>
    <name evidence="12" type="primary">LOC116295084</name>
</gene>
<dbReference type="SUPFAM" id="SSF81321">
    <property type="entry name" value="Family A G protein-coupled receptor-like"/>
    <property type="match status" value="1"/>
</dbReference>
<dbReference type="KEGG" id="aten:116295084"/>
<dbReference type="Gene3D" id="1.20.1070.10">
    <property type="entry name" value="Rhodopsin 7-helix transmembrane proteins"/>
    <property type="match status" value="1"/>
</dbReference>
<feature type="transmembrane region" description="Helical" evidence="9">
    <location>
        <begin position="162"/>
        <end position="182"/>
    </location>
</feature>
<evidence type="ECO:0000256" key="3">
    <source>
        <dbReference type="ARBA" id="ARBA00022989"/>
    </source>
</evidence>
<dbReference type="PROSITE" id="PS00237">
    <property type="entry name" value="G_PROTEIN_RECEP_F1_1"/>
    <property type="match status" value="1"/>
</dbReference>
<dbReference type="CDD" id="cd00637">
    <property type="entry name" value="7tm_classA_rhodopsin-like"/>
    <property type="match status" value="1"/>
</dbReference>
<evidence type="ECO:0000256" key="6">
    <source>
        <dbReference type="ARBA" id="ARBA00023170"/>
    </source>
</evidence>
<dbReference type="SMART" id="SM01381">
    <property type="entry name" value="7TM_GPCR_Srsx"/>
    <property type="match status" value="1"/>
</dbReference>
<protein>
    <submittedName>
        <fullName evidence="12">Mu-type opioid receptor-like</fullName>
    </submittedName>
</protein>
<dbReference type="RefSeq" id="XP_031558658.1">
    <property type="nucleotide sequence ID" value="XM_031702798.1"/>
</dbReference>
<evidence type="ECO:0000313" key="12">
    <source>
        <dbReference type="RefSeq" id="XP_031558658.1"/>
    </source>
</evidence>
<keyword evidence="11" id="KW-1185">Reference proteome</keyword>
<comment type="similarity">
    <text evidence="8">Belongs to the G-protein coupled receptor 1 family.</text>
</comment>
<evidence type="ECO:0000256" key="7">
    <source>
        <dbReference type="ARBA" id="ARBA00023224"/>
    </source>
</evidence>
<dbReference type="PROSITE" id="PS50262">
    <property type="entry name" value="G_PROTEIN_RECEP_F1_2"/>
    <property type="match status" value="1"/>
</dbReference>
<organism evidence="11 12">
    <name type="scientific">Actinia tenebrosa</name>
    <name type="common">Australian red waratah sea anemone</name>
    <dbReference type="NCBI Taxonomy" id="6105"/>
    <lineage>
        <taxon>Eukaryota</taxon>
        <taxon>Metazoa</taxon>
        <taxon>Cnidaria</taxon>
        <taxon>Anthozoa</taxon>
        <taxon>Hexacorallia</taxon>
        <taxon>Actiniaria</taxon>
        <taxon>Actiniidae</taxon>
        <taxon>Actinia</taxon>
    </lineage>
</organism>
<feature type="transmembrane region" description="Helical" evidence="9">
    <location>
        <begin position="205"/>
        <end position="228"/>
    </location>
</feature>
<dbReference type="GeneID" id="116295084"/>
<keyword evidence="5 9" id="KW-0472">Membrane</keyword>